<evidence type="ECO:0000313" key="3">
    <source>
        <dbReference type="Proteomes" id="UP000229098"/>
    </source>
</evidence>
<sequence length="144" mass="16156">MKLPSIRGHKVSVLVLMGIMILGISIGYVLTYPQRFGMCALYTVEGCVSLYANTIGRPLLIGCTPLLGLLFFLFISPNRVFYRWILFSAAYVPVGLLLILISDPHGGIYSYNIDTEFMVWLVTGMFLIVSFGIILFYTITQKSR</sequence>
<dbReference type="EMBL" id="PFEF01000010">
    <property type="protein sequence ID" value="PJE64077.1"/>
    <property type="molecule type" value="Genomic_DNA"/>
</dbReference>
<feature type="transmembrane region" description="Helical" evidence="1">
    <location>
        <begin position="81"/>
        <end position="102"/>
    </location>
</feature>
<protein>
    <submittedName>
        <fullName evidence="2">Uncharacterized protein</fullName>
    </submittedName>
</protein>
<reference evidence="3" key="1">
    <citation type="submission" date="2017-09" db="EMBL/GenBank/DDBJ databases">
        <title>Depth-based differentiation of microbial function through sediment-hosted aquifers and enrichment of novel symbionts in the deep terrestrial subsurface.</title>
        <authorList>
            <person name="Probst A.J."/>
            <person name="Ladd B."/>
            <person name="Jarett J.K."/>
            <person name="Geller-Mcgrath D.E."/>
            <person name="Sieber C.M.K."/>
            <person name="Emerson J.B."/>
            <person name="Anantharaman K."/>
            <person name="Thomas B.C."/>
            <person name="Malmstrom R."/>
            <person name="Stieglmeier M."/>
            <person name="Klingl A."/>
            <person name="Woyke T."/>
            <person name="Ryan C.M."/>
            <person name="Banfield J.F."/>
        </authorList>
    </citation>
    <scope>NUCLEOTIDE SEQUENCE [LARGE SCALE GENOMIC DNA]</scope>
</reference>
<keyword evidence="1" id="KW-1133">Transmembrane helix</keyword>
<name>A0A2M8KVY2_9BACT</name>
<gene>
    <name evidence="2" type="ORF">COU90_04375</name>
</gene>
<keyword evidence="1" id="KW-0812">Transmembrane</keyword>
<feature type="transmembrane region" description="Helical" evidence="1">
    <location>
        <begin position="50"/>
        <end position="74"/>
    </location>
</feature>
<dbReference type="Proteomes" id="UP000229098">
    <property type="component" value="Unassembled WGS sequence"/>
</dbReference>
<accession>A0A2M8KVY2</accession>
<feature type="transmembrane region" description="Helical" evidence="1">
    <location>
        <begin position="117"/>
        <end position="139"/>
    </location>
</feature>
<organism evidence="2 3">
    <name type="scientific">Candidatus Ryanbacteria bacterium CG10_big_fil_rev_8_21_14_0_10_43_42</name>
    <dbReference type="NCBI Taxonomy" id="1974864"/>
    <lineage>
        <taxon>Bacteria</taxon>
        <taxon>Candidatus Ryaniibacteriota</taxon>
    </lineage>
</organism>
<keyword evidence="1" id="KW-0472">Membrane</keyword>
<evidence type="ECO:0000256" key="1">
    <source>
        <dbReference type="SAM" id="Phobius"/>
    </source>
</evidence>
<comment type="caution">
    <text evidence="2">The sequence shown here is derived from an EMBL/GenBank/DDBJ whole genome shotgun (WGS) entry which is preliminary data.</text>
</comment>
<dbReference type="AlphaFoldDB" id="A0A2M8KVY2"/>
<proteinExistence type="predicted"/>
<feature type="transmembrane region" description="Helical" evidence="1">
    <location>
        <begin position="12"/>
        <end position="30"/>
    </location>
</feature>
<evidence type="ECO:0000313" key="2">
    <source>
        <dbReference type="EMBL" id="PJE64077.1"/>
    </source>
</evidence>